<feature type="domain" description="Reverse transcriptase" evidence="8">
    <location>
        <begin position="1"/>
        <end position="51"/>
    </location>
</feature>
<name>V5GM99_ANOGL</name>
<keyword evidence="3" id="KW-0548">Nucleotidyltransferase</keyword>
<dbReference type="GO" id="GO:0003964">
    <property type="term" value="F:RNA-directed DNA polymerase activity"/>
    <property type="evidence" value="ECO:0007669"/>
    <property type="project" value="UniProtKB-KW"/>
</dbReference>
<dbReference type="InterPro" id="IPR050951">
    <property type="entry name" value="Retrovirus_Pol_polyprotein"/>
</dbReference>
<dbReference type="Pfam" id="PF17921">
    <property type="entry name" value="Integrase_H2C2"/>
    <property type="match status" value="1"/>
</dbReference>
<dbReference type="InterPro" id="IPR041588">
    <property type="entry name" value="Integrase_H2C2"/>
</dbReference>
<dbReference type="Gene3D" id="3.30.420.10">
    <property type="entry name" value="Ribonuclease H-like superfamily/Ribonuclease H"/>
    <property type="match status" value="1"/>
</dbReference>
<keyword evidence="4" id="KW-0540">Nuclease</keyword>
<keyword evidence="5" id="KW-0255">Endonuclease</keyword>
<dbReference type="GO" id="GO:0004519">
    <property type="term" value="F:endonuclease activity"/>
    <property type="evidence" value="ECO:0007669"/>
    <property type="project" value="UniProtKB-KW"/>
</dbReference>
<organism evidence="9">
    <name type="scientific">Anoplophora glabripennis</name>
    <name type="common">Asian longhorn beetle</name>
    <name type="synonym">Anoplophora nobilis</name>
    <dbReference type="NCBI Taxonomy" id="217634"/>
    <lineage>
        <taxon>Eukaryota</taxon>
        <taxon>Metazoa</taxon>
        <taxon>Ecdysozoa</taxon>
        <taxon>Arthropoda</taxon>
        <taxon>Hexapoda</taxon>
        <taxon>Insecta</taxon>
        <taxon>Pterygota</taxon>
        <taxon>Neoptera</taxon>
        <taxon>Endopterygota</taxon>
        <taxon>Coleoptera</taxon>
        <taxon>Polyphaga</taxon>
        <taxon>Cucujiformia</taxon>
        <taxon>Chrysomeloidea</taxon>
        <taxon>Cerambycidae</taxon>
        <taxon>Lamiinae</taxon>
        <taxon>Lamiini</taxon>
        <taxon>Anoplophora</taxon>
    </lineage>
</organism>
<accession>V5GM99</accession>
<dbReference type="FunFam" id="1.10.340.70:FF:000001">
    <property type="entry name" value="Retrovirus-related Pol polyprotein from transposon gypsy-like Protein"/>
    <property type="match status" value="1"/>
</dbReference>
<dbReference type="FunFam" id="3.30.70.270:FF:000026">
    <property type="entry name" value="Transposon Ty3-G Gag-Pol polyprotein"/>
    <property type="match status" value="1"/>
</dbReference>
<dbReference type="InterPro" id="IPR012337">
    <property type="entry name" value="RNaseH-like_sf"/>
</dbReference>
<reference evidence="9" key="1">
    <citation type="submission" date="2013-07" db="EMBL/GenBank/DDBJ databases">
        <title>Midgut Transcriptome Profiling of Anoplphora glabripennis, a Lignocellulose Degrading, Wood-Boring Cerambycid.</title>
        <authorList>
            <person name="Scully E.D."/>
            <person name="Hoover K."/>
            <person name="Carlson J.E."/>
            <person name="Tien M."/>
            <person name="Geib S.M."/>
        </authorList>
    </citation>
    <scope>NUCLEOTIDE SEQUENCE</scope>
</reference>
<gene>
    <name evidence="9" type="primary">RTF21</name>
</gene>
<keyword evidence="6" id="KW-0378">Hydrolase</keyword>
<dbReference type="Gene3D" id="1.10.340.70">
    <property type="match status" value="1"/>
</dbReference>
<evidence type="ECO:0000256" key="3">
    <source>
        <dbReference type="ARBA" id="ARBA00022695"/>
    </source>
</evidence>
<feature type="non-terminal residue" evidence="9">
    <location>
        <position position="1"/>
    </location>
</feature>
<dbReference type="GO" id="GO:0003676">
    <property type="term" value="F:nucleic acid binding"/>
    <property type="evidence" value="ECO:0007669"/>
    <property type="project" value="InterPro"/>
</dbReference>
<evidence type="ECO:0000256" key="5">
    <source>
        <dbReference type="ARBA" id="ARBA00022759"/>
    </source>
</evidence>
<evidence type="ECO:0000256" key="2">
    <source>
        <dbReference type="ARBA" id="ARBA00022679"/>
    </source>
</evidence>
<evidence type="ECO:0000256" key="4">
    <source>
        <dbReference type="ARBA" id="ARBA00022722"/>
    </source>
</evidence>
<dbReference type="InterPro" id="IPR043128">
    <property type="entry name" value="Rev_trsase/Diguanyl_cyclase"/>
</dbReference>
<dbReference type="InterPro" id="IPR000477">
    <property type="entry name" value="RT_dom"/>
</dbReference>
<protein>
    <recommendedName>
        <fullName evidence="1">RNA-directed DNA polymerase</fullName>
        <ecNumber evidence="1">2.7.7.49</ecNumber>
    </recommendedName>
</protein>
<feature type="non-terminal residue" evidence="9">
    <location>
        <position position="469"/>
    </location>
</feature>
<evidence type="ECO:0000256" key="1">
    <source>
        <dbReference type="ARBA" id="ARBA00012493"/>
    </source>
</evidence>
<dbReference type="SUPFAM" id="SSF56672">
    <property type="entry name" value="DNA/RNA polymerases"/>
    <property type="match status" value="1"/>
</dbReference>
<keyword evidence="2" id="KW-0808">Transferase</keyword>
<evidence type="ECO:0000259" key="8">
    <source>
        <dbReference type="PROSITE" id="PS50878"/>
    </source>
</evidence>
<dbReference type="InterPro" id="IPR043502">
    <property type="entry name" value="DNA/RNA_pol_sf"/>
</dbReference>
<dbReference type="PANTHER" id="PTHR37984:SF5">
    <property type="entry name" value="PROTEIN NYNRIN-LIKE"/>
    <property type="match status" value="1"/>
</dbReference>
<dbReference type="EC" id="2.7.7.49" evidence="1"/>
<dbReference type="GO" id="GO:0016787">
    <property type="term" value="F:hydrolase activity"/>
    <property type="evidence" value="ECO:0007669"/>
    <property type="project" value="UniProtKB-KW"/>
</dbReference>
<dbReference type="CDD" id="cd09274">
    <property type="entry name" value="RNase_HI_RT_Ty3"/>
    <property type="match status" value="1"/>
</dbReference>
<dbReference type="Pfam" id="PF17917">
    <property type="entry name" value="RT_RNaseH"/>
    <property type="match status" value="1"/>
</dbReference>
<sequence>LDDILIPANTISEGLKKLKDVLSLFKKYDVTLQLPKCTFFKEKLDYLGREISQDGIRPGSKKVRAVAEMMPPANLKQVRQFLGLSGYFRKFIKNYASIVSPITKLLKKNVPFQWVEDQQRSMDVIKEILTGKPVLKVFDPSLDTELHTDASKDGFGGVLLQNHEGVLHPVGYFSKQTSAEQKFYHSYELEALAVVLALRFFRVYLLGIKFKVVTDCNALRTTISKKDLIPRISRWWVELQDYQYEVVYRPGSRMGHVDALSRNSISQDKSNIVNLINLTEEDWVTAVQSKDETLNLIMRTLASGDAKGPNKSYFDNYVLKRGRLYRKVDHQLKWVVPKSSRWLICKLNHDDVGHLGCEKTIDRIKQNYWFTGMRKFVKKYVSACLNCLYTKMPSGKMAGLLHPIEKKAVPFDTIHIDHLGPFVKTRKRNTHLFVIVDAFTKFTFLEAVKSTSAKQCIKVLKTFIYIFGA</sequence>
<proteinExistence type="predicted"/>
<dbReference type="InterPro" id="IPR041373">
    <property type="entry name" value="RT_RNaseH"/>
</dbReference>
<dbReference type="GO" id="GO:0042575">
    <property type="term" value="C:DNA polymerase complex"/>
    <property type="evidence" value="ECO:0007669"/>
    <property type="project" value="UniProtKB-ARBA"/>
</dbReference>
<dbReference type="EMBL" id="GALX01003232">
    <property type="protein sequence ID" value="JAB65234.1"/>
    <property type="molecule type" value="Transcribed_RNA"/>
</dbReference>
<dbReference type="SUPFAM" id="SSF53098">
    <property type="entry name" value="Ribonuclease H-like"/>
    <property type="match status" value="1"/>
</dbReference>
<evidence type="ECO:0000256" key="6">
    <source>
        <dbReference type="ARBA" id="ARBA00022801"/>
    </source>
</evidence>
<dbReference type="InterPro" id="IPR036397">
    <property type="entry name" value="RNaseH_sf"/>
</dbReference>
<dbReference type="PROSITE" id="PS50878">
    <property type="entry name" value="RT_POL"/>
    <property type="match status" value="1"/>
</dbReference>
<dbReference type="AlphaFoldDB" id="V5GM99"/>
<dbReference type="Gene3D" id="3.30.70.270">
    <property type="match status" value="2"/>
</dbReference>
<evidence type="ECO:0000256" key="7">
    <source>
        <dbReference type="ARBA" id="ARBA00022918"/>
    </source>
</evidence>
<evidence type="ECO:0000313" key="9">
    <source>
        <dbReference type="EMBL" id="JAB65234.1"/>
    </source>
</evidence>
<dbReference type="PANTHER" id="PTHR37984">
    <property type="entry name" value="PROTEIN CBG26694"/>
    <property type="match status" value="1"/>
</dbReference>
<dbReference type="FunFam" id="3.10.20.370:FF:000001">
    <property type="entry name" value="Retrovirus-related Pol polyprotein from transposon 17.6-like protein"/>
    <property type="match status" value="1"/>
</dbReference>
<keyword evidence="7" id="KW-0695">RNA-directed DNA polymerase</keyword>